<evidence type="ECO:0000256" key="4">
    <source>
        <dbReference type="ARBA" id="ARBA00022703"/>
    </source>
</evidence>
<feature type="compositionally biased region" description="Low complexity" evidence="17">
    <location>
        <begin position="1"/>
        <end position="10"/>
    </location>
</feature>
<dbReference type="PANTHER" id="PTHR47901:SF8">
    <property type="entry name" value="CASPASE-3"/>
    <property type="match status" value="1"/>
</dbReference>
<dbReference type="CDD" id="cd00032">
    <property type="entry name" value="CASc"/>
    <property type="match status" value="1"/>
</dbReference>
<dbReference type="PROSITE" id="PS01122">
    <property type="entry name" value="CASPASE_CYS"/>
    <property type="match status" value="1"/>
</dbReference>
<feature type="domain" description="CARD" evidence="20">
    <location>
        <begin position="41"/>
        <end position="140"/>
    </location>
</feature>
<dbReference type="GO" id="GO:0009411">
    <property type="term" value="P:response to UV"/>
    <property type="evidence" value="ECO:0007669"/>
    <property type="project" value="UniProtKB-ARBA"/>
</dbReference>
<dbReference type="GO" id="GO:0004197">
    <property type="term" value="F:cysteine-type endopeptidase activity"/>
    <property type="evidence" value="ECO:0007669"/>
    <property type="project" value="InterPro"/>
</dbReference>
<dbReference type="InterPro" id="IPR029030">
    <property type="entry name" value="Caspase-like_dom_sf"/>
</dbReference>
<evidence type="ECO:0000256" key="8">
    <source>
        <dbReference type="ARBA" id="ARBA00023145"/>
    </source>
</evidence>
<dbReference type="PROSITE" id="PS50207">
    <property type="entry name" value="CASPASE_P10"/>
    <property type="match status" value="1"/>
</dbReference>
<feature type="compositionally biased region" description="Gly residues" evidence="17">
    <location>
        <begin position="11"/>
        <end position="22"/>
    </location>
</feature>
<dbReference type="Gene3D" id="3.40.50.1460">
    <property type="match status" value="1"/>
</dbReference>
<keyword evidence="6" id="KW-0788">Thiol protease</keyword>
<feature type="domain" description="Caspase family p20" evidence="19">
    <location>
        <begin position="305"/>
        <end position="437"/>
    </location>
</feature>
<dbReference type="GO" id="GO:0005829">
    <property type="term" value="C:cytosol"/>
    <property type="evidence" value="ECO:0007669"/>
    <property type="project" value="UniProtKB-ARBA"/>
</dbReference>
<dbReference type="PROSITE" id="PS50208">
    <property type="entry name" value="CASPASE_P20"/>
    <property type="match status" value="1"/>
</dbReference>
<dbReference type="SUPFAM" id="SSF52129">
    <property type="entry name" value="Caspase-like"/>
    <property type="match status" value="1"/>
</dbReference>
<keyword evidence="8" id="KW-0865">Zymogen</keyword>
<dbReference type="Pfam" id="PF00619">
    <property type="entry name" value="CARD"/>
    <property type="match status" value="1"/>
</dbReference>
<sequence>MGAGRNAVAGPGAGPGEGAGLGGRNPEAVRGCWGLCRLPDMDEADRRLLRRCRVRLVGELQVAALWDALLNRELFTPDMIEDIQCHVFLSEQRAGSGSRRDQARQLILDLETRGSQALPLFISCLEDTGQDTLASLLRTSRQAAKQDPEAIRPLDLKPVVLGPVSLKPEELRVAKQDPSQPSQGKLAPVVLGPEELWPAKLRPEVLRPEAPRPVDVGSGGFSEILQKPENQELMLYISVWGQKTHDQLKVRQRLGINDSPSQLQGLLRGVSEAILGKDFTRGLVSGAQDRAKGNADLAYVLNADPCGHCLIINNVNFCHESGLNTRTGSSIDCERMQQRFHLLHFVVEVKCNLTAKQMVQALGELARRDHSALDCCVVVILSHGCQASHLQFPGAVCGMDGDPVSVEKIVNIFNGTGCPSLGGKPKLFFIQACGGEQKDQGFEVASTSPEDRTPDSDPEPDATPFQEGPVTVDQPDAVSSLPTPSDILVSYSTFPGFVSWRDTKSGSWYIETLDSIFEQWAHCEDLQTLLLRVANAVSVKGIYKQIPGCFNFLRKKLFFKT</sequence>
<keyword evidence="3" id="KW-0645">Protease</keyword>
<evidence type="ECO:0000256" key="12">
    <source>
        <dbReference type="ARBA" id="ARBA00068175"/>
    </source>
</evidence>
<evidence type="ECO:0000256" key="1">
    <source>
        <dbReference type="ARBA" id="ARBA00010134"/>
    </source>
</evidence>
<comment type="similarity">
    <text evidence="1 16">Belongs to the peptidase C14A family.</text>
</comment>
<evidence type="ECO:0000256" key="11">
    <source>
        <dbReference type="ARBA" id="ARBA00066478"/>
    </source>
</evidence>
<dbReference type="InterPro" id="IPR015917">
    <property type="entry name" value="Pept_C14A"/>
</dbReference>
<feature type="region of interest" description="Disordered" evidence="17">
    <location>
        <begin position="1"/>
        <end position="22"/>
    </location>
</feature>
<accession>A0AB34GQU9</accession>
<dbReference type="Pfam" id="PF00656">
    <property type="entry name" value="Peptidase_C14"/>
    <property type="match status" value="1"/>
</dbReference>
<keyword evidence="2" id="KW-0597">Phosphoprotein</keyword>
<dbReference type="InterPro" id="IPR033139">
    <property type="entry name" value="Caspase_cys_AS"/>
</dbReference>
<dbReference type="EMBL" id="JAIQCJ010002152">
    <property type="protein sequence ID" value="KAJ8780799.1"/>
    <property type="molecule type" value="Genomic_DNA"/>
</dbReference>
<dbReference type="PROSITE" id="PS50209">
    <property type="entry name" value="CARD"/>
    <property type="match status" value="1"/>
</dbReference>
<dbReference type="SMART" id="SM00114">
    <property type="entry name" value="CARD"/>
    <property type="match status" value="1"/>
</dbReference>
<dbReference type="InterPro" id="IPR016129">
    <property type="entry name" value="Caspase_his_AS"/>
</dbReference>
<evidence type="ECO:0000259" key="18">
    <source>
        <dbReference type="PROSITE" id="PS50207"/>
    </source>
</evidence>
<dbReference type="InterPro" id="IPR011029">
    <property type="entry name" value="DEATH-like_dom_sf"/>
</dbReference>
<dbReference type="InterPro" id="IPR001315">
    <property type="entry name" value="CARD"/>
</dbReference>
<dbReference type="AlphaFoldDB" id="A0AB34GQU9"/>
<keyword evidence="5" id="KW-0378">Hydrolase</keyword>
<comment type="function">
    <text evidence="10">Involved in the activation cascade of caspases responsible for apoptosis execution. Binding of caspase-9 to Apaf-1 leads to activation of the protease which then cleaves and activates effector caspases caspase-3 (CASP3) or caspase-7 (CASP7). Promotes DNA damage-induced apoptosis in a ABL1/c-Abl-dependent manner. Proteolytically cleaves poly(ADP-ribose) polymerase (PARP). Cleaves BIRC6 following inhibition of BIRC6-caspase binding by DIABLO/SMAC.</text>
</comment>
<evidence type="ECO:0000256" key="13">
    <source>
        <dbReference type="ARBA" id="ARBA00080357"/>
    </source>
</evidence>
<evidence type="ECO:0000256" key="16">
    <source>
        <dbReference type="RuleBase" id="RU003971"/>
    </source>
</evidence>
<evidence type="ECO:0000256" key="5">
    <source>
        <dbReference type="ARBA" id="ARBA00022801"/>
    </source>
</evidence>
<dbReference type="PANTHER" id="PTHR47901">
    <property type="entry name" value="CASPASE RECRUITMENT DOMAIN-CONTAINING PROTEIN 18"/>
    <property type="match status" value="1"/>
</dbReference>
<organism evidence="21 22">
    <name type="scientific">Eschrichtius robustus</name>
    <name type="common">California gray whale</name>
    <name type="synonym">Eschrichtius gibbosus</name>
    <dbReference type="NCBI Taxonomy" id="9764"/>
    <lineage>
        <taxon>Eukaryota</taxon>
        <taxon>Metazoa</taxon>
        <taxon>Chordata</taxon>
        <taxon>Craniata</taxon>
        <taxon>Vertebrata</taxon>
        <taxon>Euteleostomi</taxon>
        <taxon>Mammalia</taxon>
        <taxon>Eutheria</taxon>
        <taxon>Laurasiatheria</taxon>
        <taxon>Artiodactyla</taxon>
        <taxon>Whippomorpha</taxon>
        <taxon>Cetacea</taxon>
        <taxon>Mysticeti</taxon>
        <taxon>Eschrichtiidae</taxon>
        <taxon>Eschrichtius</taxon>
    </lineage>
</organism>
<dbReference type="FunFam" id="1.10.533.10:FF:000041">
    <property type="entry name" value="Caspase 9"/>
    <property type="match status" value="1"/>
</dbReference>
<dbReference type="InterPro" id="IPR002398">
    <property type="entry name" value="Pept_C14"/>
</dbReference>
<dbReference type="EC" id="3.4.22.62" evidence="11"/>
<dbReference type="InterPro" id="IPR001309">
    <property type="entry name" value="Pept_C14_p20"/>
</dbReference>
<protein>
    <recommendedName>
        <fullName evidence="12">Caspase-9</fullName>
        <ecNumber evidence="11">3.4.22.62</ecNumber>
    </recommendedName>
    <alternativeName>
        <fullName evidence="15">Apoptotic protease Mch-6</fullName>
    </alternativeName>
    <alternativeName>
        <fullName evidence="14">Apoptotic protease-activating factor 3</fullName>
    </alternativeName>
    <alternativeName>
        <fullName evidence="13">ICE-like apoptotic protease 6</fullName>
    </alternativeName>
</protein>
<evidence type="ECO:0000256" key="7">
    <source>
        <dbReference type="ARBA" id="ARBA00022843"/>
    </source>
</evidence>
<dbReference type="Proteomes" id="UP001159641">
    <property type="component" value="Unassembled WGS sequence"/>
</dbReference>
<dbReference type="InterPro" id="IPR011600">
    <property type="entry name" value="Pept_C14_caspase"/>
</dbReference>
<dbReference type="GO" id="GO:0006508">
    <property type="term" value="P:proteolysis"/>
    <property type="evidence" value="ECO:0007669"/>
    <property type="project" value="UniProtKB-KW"/>
</dbReference>
<comment type="caution">
    <text evidence="21">The sequence shown here is derived from an EMBL/GenBank/DDBJ whole genome shotgun (WGS) entry which is preliminary data.</text>
</comment>
<dbReference type="GO" id="GO:0043065">
    <property type="term" value="P:positive regulation of apoptotic process"/>
    <property type="evidence" value="ECO:0007669"/>
    <property type="project" value="UniProtKB-ARBA"/>
</dbReference>
<evidence type="ECO:0000256" key="10">
    <source>
        <dbReference type="ARBA" id="ARBA00053852"/>
    </source>
</evidence>
<gene>
    <name evidence="21" type="ORF">J1605_000842</name>
</gene>
<dbReference type="GO" id="GO:0006915">
    <property type="term" value="P:apoptotic process"/>
    <property type="evidence" value="ECO:0007669"/>
    <property type="project" value="UniProtKB-KW"/>
</dbReference>
<dbReference type="PRINTS" id="PR00376">
    <property type="entry name" value="IL1BCENZYME"/>
</dbReference>
<name>A0AB34GQU9_ESCRO</name>
<dbReference type="Gene3D" id="1.10.533.10">
    <property type="entry name" value="Death Domain, Fas"/>
    <property type="match status" value="1"/>
</dbReference>
<reference evidence="21 22" key="1">
    <citation type="submission" date="2022-11" db="EMBL/GenBank/DDBJ databases">
        <title>Whole genome sequence of Eschrichtius robustus ER-17-0199.</title>
        <authorList>
            <person name="Bruniche-Olsen A."/>
            <person name="Black A.N."/>
            <person name="Fields C.J."/>
            <person name="Walden K."/>
            <person name="Dewoody J.A."/>
        </authorList>
    </citation>
    <scope>NUCLEOTIDE SEQUENCE [LARGE SCALE GENOMIC DNA]</scope>
    <source>
        <strain evidence="21">ER-17-0199</strain>
        <tissue evidence="21">Blubber</tissue>
    </source>
</reference>
<evidence type="ECO:0000256" key="17">
    <source>
        <dbReference type="SAM" id="MobiDB-lite"/>
    </source>
</evidence>
<dbReference type="SUPFAM" id="SSF47986">
    <property type="entry name" value="DEATH domain"/>
    <property type="match status" value="1"/>
</dbReference>
<keyword evidence="4" id="KW-0053">Apoptosis</keyword>
<evidence type="ECO:0000256" key="15">
    <source>
        <dbReference type="ARBA" id="ARBA00082181"/>
    </source>
</evidence>
<evidence type="ECO:0000256" key="2">
    <source>
        <dbReference type="ARBA" id="ARBA00022553"/>
    </source>
</evidence>
<evidence type="ECO:0000256" key="14">
    <source>
        <dbReference type="ARBA" id="ARBA00082045"/>
    </source>
</evidence>
<evidence type="ECO:0000259" key="20">
    <source>
        <dbReference type="PROSITE" id="PS50209"/>
    </source>
</evidence>
<proteinExistence type="inferred from homology"/>
<dbReference type="GO" id="GO:0006974">
    <property type="term" value="P:DNA damage response"/>
    <property type="evidence" value="ECO:0007669"/>
    <property type="project" value="UniProtKB-ARBA"/>
</dbReference>
<dbReference type="FunFam" id="3.40.50.1460:FF:000012">
    <property type="entry name" value="Caspase 9"/>
    <property type="match status" value="1"/>
</dbReference>
<feature type="region of interest" description="Disordered" evidence="17">
    <location>
        <begin position="440"/>
        <end position="477"/>
    </location>
</feature>
<keyword evidence="7" id="KW-0832">Ubl conjugation</keyword>
<dbReference type="SMART" id="SM00115">
    <property type="entry name" value="CASc"/>
    <property type="match status" value="1"/>
</dbReference>
<evidence type="ECO:0000256" key="9">
    <source>
        <dbReference type="ARBA" id="ARBA00052019"/>
    </source>
</evidence>
<feature type="domain" description="Caspase family p10" evidence="18">
    <location>
        <begin position="477"/>
        <end position="541"/>
    </location>
</feature>
<dbReference type="PROSITE" id="PS01121">
    <property type="entry name" value="CASPASE_HIS"/>
    <property type="match status" value="1"/>
</dbReference>
<evidence type="ECO:0000313" key="22">
    <source>
        <dbReference type="Proteomes" id="UP001159641"/>
    </source>
</evidence>
<evidence type="ECO:0000313" key="21">
    <source>
        <dbReference type="EMBL" id="KAJ8780799.1"/>
    </source>
</evidence>
<dbReference type="InterPro" id="IPR002138">
    <property type="entry name" value="Pept_C14_p10"/>
</dbReference>
<evidence type="ECO:0000259" key="19">
    <source>
        <dbReference type="PROSITE" id="PS50208"/>
    </source>
</evidence>
<evidence type="ECO:0000256" key="3">
    <source>
        <dbReference type="ARBA" id="ARBA00022670"/>
    </source>
</evidence>
<evidence type="ECO:0000256" key="6">
    <source>
        <dbReference type="ARBA" id="ARBA00022807"/>
    </source>
</evidence>
<keyword evidence="22" id="KW-1185">Reference proteome</keyword>
<comment type="catalytic activity">
    <reaction evidence="9">
        <text>Strict requirement for an Asp residue at position P1 and with a marked preference for His at position P2. It has a preferred cleavage sequence of Leu-Gly-His-Asp-|-Xaa.</text>
        <dbReference type="EC" id="3.4.22.62"/>
    </reaction>
</comment>